<dbReference type="PANTHER" id="PTHR42901">
    <property type="entry name" value="ALCOHOL DEHYDROGENASE"/>
    <property type="match status" value="1"/>
</dbReference>
<evidence type="ECO:0000313" key="5">
    <source>
        <dbReference type="Proteomes" id="UP000470771"/>
    </source>
</evidence>
<dbReference type="PRINTS" id="PR00081">
    <property type="entry name" value="GDHRDH"/>
</dbReference>
<organism evidence="4 5">
    <name type="scientific">Acidiluteibacter ferrifornacis</name>
    <dbReference type="NCBI Taxonomy" id="2692424"/>
    <lineage>
        <taxon>Bacteria</taxon>
        <taxon>Pseudomonadati</taxon>
        <taxon>Bacteroidota</taxon>
        <taxon>Flavobacteriia</taxon>
        <taxon>Flavobacteriales</taxon>
        <taxon>Cryomorphaceae</taxon>
        <taxon>Acidiluteibacter</taxon>
    </lineage>
</organism>
<dbReference type="FunFam" id="3.40.50.720:FF:000047">
    <property type="entry name" value="NADP-dependent L-serine/L-allo-threonine dehydrogenase"/>
    <property type="match status" value="1"/>
</dbReference>
<dbReference type="PANTHER" id="PTHR42901:SF1">
    <property type="entry name" value="ALCOHOL DEHYDROGENASE"/>
    <property type="match status" value="1"/>
</dbReference>
<comment type="similarity">
    <text evidence="1 3">Belongs to the short-chain dehydrogenases/reductases (SDR) family.</text>
</comment>
<dbReference type="SUPFAM" id="SSF51735">
    <property type="entry name" value="NAD(P)-binding Rossmann-fold domains"/>
    <property type="match status" value="1"/>
</dbReference>
<reference evidence="4 5" key="1">
    <citation type="submission" date="2019-12" db="EMBL/GenBank/DDBJ databases">
        <authorList>
            <person name="Zhao J."/>
        </authorList>
    </citation>
    <scope>NUCLEOTIDE SEQUENCE [LARGE SCALE GENOMIC DNA]</scope>
    <source>
        <strain evidence="4 5">S-15</strain>
    </source>
</reference>
<gene>
    <name evidence="4" type="ORF">GQN54_03710</name>
</gene>
<dbReference type="AlphaFoldDB" id="A0A6N9NEZ1"/>
<dbReference type="PRINTS" id="PR00080">
    <property type="entry name" value="SDRFAMILY"/>
</dbReference>
<evidence type="ECO:0000256" key="2">
    <source>
        <dbReference type="ARBA" id="ARBA00023002"/>
    </source>
</evidence>
<evidence type="ECO:0000256" key="1">
    <source>
        <dbReference type="ARBA" id="ARBA00006484"/>
    </source>
</evidence>
<dbReference type="Pfam" id="PF00106">
    <property type="entry name" value="adh_short"/>
    <property type="match status" value="1"/>
</dbReference>
<keyword evidence="5" id="KW-1185">Reference proteome</keyword>
<dbReference type="Gene3D" id="3.40.50.720">
    <property type="entry name" value="NAD(P)-binding Rossmann-like Domain"/>
    <property type="match status" value="1"/>
</dbReference>
<protein>
    <submittedName>
        <fullName evidence="4">SDR family NAD(P)-dependent oxidoreductase</fullName>
    </submittedName>
</protein>
<dbReference type="EMBL" id="WWNE01000004">
    <property type="protein sequence ID" value="NBG65206.1"/>
    <property type="molecule type" value="Genomic_DNA"/>
</dbReference>
<comment type="caution">
    <text evidence="4">The sequence shown here is derived from an EMBL/GenBank/DDBJ whole genome shotgun (WGS) entry which is preliminary data.</text>
</comment>
<dbReference type="InterPro" id="IPR002347">
    <property type="entry name" value="SDR_fam"/>
</dbReference>
<proteinExistence type="inferred from homology"/>
<dbReference type="CDD" id="cd05346">
    <property type="entry name" value="SDR_c5"/>
    <property type="match status" value="1"/>
</dbReference>
<dbReference type="PROSITE" id="PS00061">
    <property type="entry name" value="ADH_SHORT"/>
    <property type="match status" value="1"/>
</dbReference>
<sequence>MSKIAFITGATSGIGEATAIELAKHDYNLIISGRRAGRLVELSKRLTSEYGIKVQTLVFDVRVRESVNDSINALSEEWKKIDVLVNNAGLASGLDPIQDGDVEDWEKMIDTNVKGLLYVSKCVIPLMIERKKGHIVNIGSIAGKEVYANGNVYCASKHAVEALTKSMRIDLLKEGIKVTSISPGLVETEFSQVRFHGDTERAAAVYKGFEPLNAEDIAETIWFVVSRPAHVNINDMIVMPTVQASSVYINK</sequence>
<accession>A0A6N9NEZ1</accession>
<dbReference type="Proteomes" id="UP000470771">
    <property type="component" value="Unassembled WGS sequence"/>
</dbReference>
<dbReference type="InterPro" id="IPR020904">
    <property type="entry name" value="Sc_DH/Rdtase_CS"/>
</dbReference>
<dbReference type="GO" id="GO:0016616">
    <property type="term" value="F:oxidoreductase activity, acting on the CH-OH group of donors, NAD or NADP as acceptor"/>
    <property type="evidence" value="ECO:0007669"/>
    <property type="project" value="UniProtKB-ARBA"/>
</dbReference>
<evidence type="ECO:0000256" key="3">
    <source>
        <dbReference type="RuleBase" id="RU000363"/>
    </source>
</evidence>
<evidence type="ECO:0000313" key="4">
    <source>
        <dbReference type="EMBL" id="NBG65206.1"/>
    </source>
</evidence>
<keyword evidence="2" id="KW-0560">Oxidoreductase</keyword>
<dbReference type="RefSeq" id="WP_160632119.1">
    <property type="nucleotide sequence ID" value="NZ_WWNE01000004.1"/>
</dbReference>
<name>A0A6N9NEZ1_9FLAO</name>
<dbReference type="InterPro" id="IPR036291">
    <property type="entry name" value="NAD(P)-bd_dom_sf"/>
</dbReference>